<dbReference type="PIRSF" id="PIRSF016308">
    <property type="entry name" value="UBP"/>
    <property type="match status" value="1"/>
</dbReference>
<evidence type="ECO:0000256" key="5">
    <source>
        <dbReference type="ARBA" id="ARBA00022737"/>
    </source>
</evidence>
<keyword evidence="3 11" id="KW-0645">Protease</keyword>
<dbReference type="InterPro" id="IPR050164">
    <property type="entry name" value="Peptidase_C19"/>
</dbReference>
<evidence type="ECO:0000256" key="13">
    <source>
        <dbReference type="PIRSR" id="PIRSR016308-3"/>
    </source>
</evidence>
<dbReference type="GO" id="GO:0004843">
    <property type="term" value="F:cysteine-type deubiquitinase activity"/>
    <property type="evidence" value="ECO:0007669"/>
    <property type="project" value="UniProtKB-UniRule"/>
</dbReference>
<dbReference type="PANTHER" id="PTHR24006">
    <property type="entry name" value="UBIQUITIN CARBOXYL-TERMINAL HYDROLASE"/>
    <property type="match status" value="1"/>
</dbReference>
<dbReference type="FunFam" id="3.30.40.10:FF:000587">
    <property type="entry name" value="Ubiquitin carboxyl-terminal hydrolase"/>
    <property type="match status" value="1"/>
</dbReference>
<comment type="similarity">
    <text evidence="2 11 15">Belongs to the peptidase C19 family.</text>
</comment>
<dbReference type="Gene3D" id="3.90.70.10">
    <property type="entry name" value="Cysteine proteinases"/>
    <property type="match status" value="2"/>
</dbReference>
<evidence type="ECO:0000256" key="3">
    <source>
        <dbReference type="ARBA" id="ARBA00022670"/>
    </source>
</evidence>
<feature type="active site" description="Proton acceptor" evidence="12">
    <location>
        <position position="804"/>
    </location>
</feature>
<feature type="binding site" evidence="13">
    <location>
        <position position="237"/>
    </location>
    <ligand>
        <name>Zn(2+)</name>
        <dbReference type="ChEBI" id="CHEBI:29105"/>
    </ligand>
</feature>
<dbReference type="InterPro" id="IPR001607">
    <property type="entry name" value="Znf_UBP"/>
</dbReference>
<feature type="binding site" evidence="13">
    <location>
        <position position="224"/>
    </location>
    <ligand>
        <name>Zn(2+)</name>
        <dbReference type="ChEBI" id="CHEBI:29105"/>
    </ligand>
</feature>
<dbReference type="SMART" id="SM00290">
    <property type="entry name" value="ZnF_UBP"/>
    <property type="match status" value="2"/>
</dbReference>
<dbReference type="CDD" id="cd02658">
    <property type="entry name" value="Peptidase_C19B"/>
    <property type="match status" value="1"/>
</dbReference>
<evidence type="ECO:0000256" key="4">
    <source>
        <dbReference type="ARBA" id="ARBA00022723"/>
    </source>
</evidence>
<keyword evidence="9 11" id="KW-0788">Thiol protease</keyword>
<evidence type="ECO:0000256" key="11">
    <source>
        <dbReference type="PIRNR" id="PIRNR016308"/>
    </source>
</evidence>
<dbReference type="FunFam" id="1.10.8.10:FF:000103">
    <property type="entry name" value="Ubiquitin carboxyl-terminal hydrolase"/>
    <property type="match status" value="1"/>
</dbReference>
<dbReference type="InterPro" id="IPR016652">
    <property type="entry name" value="Ubiquitinyl_hydrolase"/>
</dbReference>
<reference evidence="20" key="1">
    <citation type="submission" date="2022-07" db="EMBL/GenBank/DDBJ databases">
        <title>Genome Sequence of Leucocoprinus birnbaumii.</title>
        <authorList>
            <person name="Buettner E."/>
        </authorList>
    </citation>
    <scope>NUCLEOTIDE SEQUENCE</scope>
    <source>
        <strain evidence="20">VT141</strain>
    </source>
</reference>
<keyword evidence="8 11" id="KW-0378">Hydrolase</keyword>
<dbReference type="PROSITE" id="PS50271">
    <property type="entry name" value="ZF_UBP"/>
    <property type="match status" value="2"/>
</dbReference>
<dbReference type="GO" id="GO:0008270">
    <property type="term" value="F:zinc ion binding"/>
    <property type="evidence" value="ECO:0007669"/>
    <property type="project" value="UniProtKB-UniRule"/>
</dbReference>
<evidence type="ECO:0000259" key="17">
    <source>
        <dbReference type="PROSITE" id="PS50030"/>
    </source>
</evidence>
<dbReference type="SUPFAM" id="SSF46934">
    <property type="entry name" value="UBA-like"/>
    <property type="match status" value="1"/>
</dbReference>
<evidence type="ECO:0000256" key="6">
    <source>
        <dbReference type="ARBA" id="ARBA00022771"/>
    </source>
</evidence>
<dbReference type="PANTHER" id="PTHR24006:SF664">
    <property type="entry name" value="UBIQUITIN CARBOXYL-TERMINAL HYDROLASE"/>
    <property type="match status" value="1"/>
</dbReference>
<dbReference type="Pfam" id="PF02148">
    <property type="entry name" value="zf-UBP"/>
    <property type="match status" value="1"/>
</dbReference>
<evidence type="ECO:0000256" key="7">
    <source>
        <dbReference type="ARBA" id="ARBA00022786"/>
    </source>
</evidence>
<keyword evidence="7 11" id="KW-0833">Ubl conjugation pathway</keyword>
<dbReference type="InterPro" id="IPR013083">
    <property type="entry name" value="Znf_RING/FYVE/PHD"/>
</dbReference>
<dbReference type="FunFam" id="1.10.8.10:FF:000086">
    <property type="entry name" value="Ubiquitin carboxyl-terminal hydrolase"/>
    <property type="match status" value="1"/>
</dbReference>
<dbReference type="SMART" id="SM00165">
    <property type="entry name" value="UBA"/>
    <property type="match status" value="2"/>
</dbReference>
<dbReference type="PROSITE" id="PS00973">
    <property type="entry name" value="USP_2"/>
    <property type="match status" value="1"/>
</dbReference>
<keyword evidence="21" id="KW-1185">Reference proteome</keyword>
<keyword evidence="4 11" id="KW-0479">Metal-binding</keyword>
<comment type="caution">
    <text evidence="20">The sequence shown here is derived from an EMBL/GenBank/DDBJ whole genome shotgun (WGS) entry which is preliminary data.</text>
</comment>
<dbReference type="Gene3D" id="1.10.8.10">
    <property type="entry name" value="DNA helicase RuvA subunit, C-terminal domain"/>
    <property type="match status" value="2"/>
</dbReference>
<dbReference type="InterPro" id="IPR009060">
    <property type="entry name" value="UBA-like_sf"/>
</dbReference>
<feature type="domain" description="UBA" evidence="17">
    <location>
        <begin position="646"/>
        <end position="687"/>
    </location>
</feature>
<dbReference type="InterPro" id="IPR015940">
    <property type="entry name" value="UBA"/>
</dbReference>
<dbReference type="AlphaFoldDB" id="A0AAD5W190"/>
<evidence type="ECO:0000313" key="21">
    <source>
        <dbReference type="Proteomes" id="UP001213000"/>
    </source>
</evidence>
<proteinExistence type="inferred from homology"/>
<gene>
    <name evidence="20" type="ORF">NP233_g1034</name>
</gene>
<dbReference type="EMBL" id="JANIEX010000034">
    <property type="protein sequence ID" value="KAJ3575529.1"/>
    <property type="molecule type" value="Genomic_DNA"/>
</dbReference>
<name>A0AAD5W190_9AGAR</name>
<evidence type="ECO:0000256" key="9">
    <source>
        <dbReference type="ARBA" id="ARBA00022807"/>
    </source>
</evidence>
<evidence type="ECO:0000256" key="12">
    <source>
        <dbReference type="PIRSR" id="PIRSR016308-1"/>
    </source>
</evidence>
<dbReference type="GO" id="GO:0006508">
    <property type="term" value="P:proteolysis"/>
    <property type="evidence" value="ECO:0007669"/>
    <property type="project" value="UniProtKB-KW"/>
</dbReference>
<feature type="domain" description="USP" evidence="18">
    <location>
        <begin position="331"/>
        <end position="848"/>
    </location>
</feature>
<protein>
    <recommendedName>
        <fullName evidence="11 15">Ubiquitin carboxyl-terminal hydrolase</fullName>
        <ecNumber evidence="11 15">3.4.19.12</ecNumber>
    </recommendedName>
</protein>
<dbReference type="Pfam" id="PF00443">
    <property type="entry name" value="UCH"/>
    <property type="match status" value="1"/>
</dbReference>
<feature type="domain" description="UBP-type" evidence="19">
    <location>
        <begin position="189"/>
        <end position="289"/>
    </location>
</feature>
<dbReference type="InterPro" id="IPR001394">
    <property type="entry name" value="Peptidase_C19_UCH"/>
</dbReference>
<dbReference type="SUPFAM" id="SSF54001">
    <property type="entry name" value="Cysteine proteinases"/>
    <property type="match status" value="1"/>
</dbReference>
<keyword evidence="6 14" id="KW-0863">Zinc-finger</keyword>
<dbReference type="Pfam" id="PF17807">
    <property type="entry name" value="zf-UBP_var"/>
    <property type="match status" value="1"/>
</dbReference>
<feature type="region of interest" description="Disordered" evidence="16">
    <location>
        <begin position="750"/>
        <end position="782"/>
    </location>
</feature>
<dbReference type="GO" id="GO:0016579">
    <property type="term" value="P:protein deubiquitination"/>
    <property type="evidence" value="ECO:0007669"/>
    <property type="project" value="InterPro"/>
</dbReference>
<evidence type="ECO:0000256" key="16">
    <source>
        <dbReference type="SAM" id="MobiDB-lite"/>
    </source>
</evidence>
<evidence type="ECO:0000259" key="19">
    <source>
        <dbReference type="PROSITE" id="PS50271"/>
    </source>
</evidence>
<dbReference type="InterPro" id="IPR018200">
    <property type="entry name" value="USP_CS"/>
</dbReference>
<dbReference type="InterPro" id="IPR038765">
    <property type="entry name" value="Papain-like_cys_pep_sf"/>
</dbReference>
<feature type="binding site" evidence="13">
    <location>
        <position position="207"/>
    </location>
    <ligand>
        <name>Zn(2+)</name>
        <dbReference type="ChEBI" id="CHEBI:29105"/>
    </ligand>
</feature>
<evidence type="ECO:0000259" key="18">
    <source>
        <dbReference type="PROSITE" id="PS50235"/>
    </source>
</evidence>
<keyword evidence="5" id="KW-0677">Repeat</keyword>
<comment type="catalytic activity">
    <reaction evidence="1 11 15">
        <text>Thiol-dependent hydrolysis of ester, thioester, amide, peptide and isopeptide bonds formed by the C-terminal Gly of ubiquitin (a 76-residue protein attached to proteins as an intracellular targeting signal).</text>
        <dbReference type="EC" id="3.4.19.12"/>
    </reaction>
</comment>
<feature type="binding site" evidence="13">
    <location>
        <position position="204"/>
    </location>
    <ligand>
        <name>Zn(2+)</name>
        <dbReference type="ChEBI" id="CHEBI:29105"/>
    </ligand>
</feature>
<feature type="compositionally biased region" description="Low complexity" evidence="16">
    <location>
        <begin position="759"/>
        <end position="778"/>
    </location>
</feature>
<dbReference type="Proteomes" id="UP001213000">
    <property type="component" value="Unassembled WGS sequence"/>
</dbReference>
<dbReference type="GO" id="GO:0005829">
    <property type="term" value="C:cytosol"/>
    <property type="evidence" value="ECO:0007669"/>
    <property type="project" value="TreeGrafter"/>
</dbReference>
<dbReference type="FunFam" id="3.30.40.10:FF:000396">
    <property type="entry name" value="Ubiquitin carboxyl-terminal hydrolase"/>
    <property type="match status" value="1"/>
</dbReference>
<dbReference type="CDD" id="cd14386">
    <property type="entry name" value="UBA2_UBP5"/>
    <property type="match status" value="1"/>
</dbReference>
<evidence type="ECO:0000256" key="15">
    <source>
        <dbReference type="RuleBase" id="RU366025"/>
    </source>
</evidence>
<organism evidence="20 21">
    <name type="scientific">Leucocoprinus birnbaumii</name>
    <dbReference type="NCBI Taxonomy" id="56174"/>
    <lineage>
        <taxon>Eukaryota</taxon>
        <taxon>Fungi</taxon>
        <taxon>Dikarya</taxon>
        <taxon>Basidiomycota</taxon>
        <taxon>Agaricomycotina</taxon>
        <taxon>Agaricomycetes</taxon>
        <taxon>Agaricomycetidae</taxon>
        <taxon>Agaricales</taxon>
        <taxon>Agaricineae</taxon>
        <taxon>Agaricaceae</taxon>
        <taxon>Leucocoprinus</taxon>
    </lineage>
</organism>
<evidence type="ECO:0000256" key="8">
    <source>
        <dbReference type="ARBA" id="ARBA00022801"/>
    </source>
</evidence>
<dbReference type="InterPro" id="IPR028889">
    <property type="entry name" value="USP"/>
</dbReference>
<evidence type="ECO:0000256" key="1">
    <source>
        <dbReference type="ARBA" id="ARBA00000707"/>
    </source>
</evidence>
<evidence type="ECO:0000313" key="20">
    <source>
        <dbReference type="EMBL" id="KAJ3575529.1"/>
    </source>
</evidence>
<dbReference type="Pfam" id="PF00627">
    <property type="entry name" value="UBA"/>
    <property type="match status" value="2"/>
</dbReference>
<dbReference type="PROSITE" id="PS00972">
    <property type="entry name" value="USP_1"/>
    <property type="match status" value="1"/>
</dbReference>
<feature type="domain" description="UBP-type" evidence="19">
    <location>
        <begin position="1"/>
        <end position="108"/>
    </location>
</feature>
<dbReference type="PROSITE" id="PS50235">
    <property type="entry name" value="USP_3"/>
    <property type="match status" value="1"/>
</dbReference>
<evidence type="ECO:0000256" key="2">
    <source>
        <dbReference type="ARBA" id="ARBA00009085"/>
    </source>
</evidence>
<accession>A0AAD5W190</accession>
<feature type="domain" description="UBA" evidence="17">
    <location>
        <begin position="711"/>
        <end position="751"/>
    </location>
</feature>
<evidence type="ECO:0000256" key="14">
    <source>
        <dbReference type="PROSITE-ProRule" id="PRU00502"/>
    </source>
</evidence>
<dbReference type="SUPFAM" id="SSF57850">
    <property type="entry name" value="RING/U-box"/>
    <property type="match status" value="2"/>
</dbReference>
<dbReference type="GO" id="GO:0005634">
    <property type="term" value="C:nucleus"/>
    <property type="evidence" value="ECO:0007669"/>
    <property type="project" value="TreeGrafter"/>
</dbReference>
<dbReference type="Gene3D" id="3.30.40.10">
    <property type="entry name" value="Zinc/RING finger domain, C3HC4 (zinc finger)"/>
    <property type="match status" value="2"/>
</dbReference>
<keyword evidence="10 11" id="KW-0862">Zinc</keyword>
<dbReference type="InterPro" id="IPR041432">
    <property type="entry name" value="UBP13_Znf-UBP_var"/>
</dbReference>
<sequence>MACTHLDQLRSIRPPSGQLVHREECTLCFDGQDSPTGVDVCLTCFNGGCLDSERRHSILHFEKAHHPFTLNVKRKLKPNAQRVEDEEPPAKMKKLAIVEECEEDKYEHVLTIRCWLCEPTGGRIIPDALQDPQIKALTEGVMTSLSSARQSEVKSWEEEIIPCEHTLMLQQESSGHIPASGTPIIRSSPSTPFNASLRKGLAHCRLCDLKENLWLCMTCGSLGCGRPLYGGLGGNGHGLAHYNESGHPISVKLGTITPEGGADIFCYVCDDMKQDPEVASHLATFGINVQTLSKTEKSMTELQLEHNLQYDFSLTSEDGTALEPLFGPGLTGLQNLGNSCYMASVLQTLFSLKPFQERYQTPYAIAHTRSCDKLPAECLECQMCKVADGLLSGRYSVPSTRQTSSGGAGESGLLYQAPTPVFQDGIRPVTFKTVIGKGHAEFSTMKQQDSEEFLTHLVQTLRRDVHKFKSQGLDVKDPTSIFSYTQEQRLQCSDCKKVRYVTESSDIVSVSIPAAETGKTEDGKAIYEAVELVKCLDALLGVEALEYACDSCGKKVVALKYVFLRLSYTLSVSVPLKRSQTKFGTFPETLIIHTKKYQRGDWVPAKLDIPVILPPGDIVGFNEEHLGKGLQDGEVELTEAPPAVPQANAEALIQLVSMGFPEIRCQKALLATGNESADMALGWLLEHSEDPDIDAPIRPAGGAGAGPALPEPPAELVSMLMDMGFTSLQAKKALRQTDNNMERAVEWLFSHPDDDGSEPLPSTATPSQPSTSQPSTSPGTKDVPIKYKLKAFISHKGPSVHSGHYVAHIRKGGEGEWVLFNDEKVVRADEKSVEELKGLAYLYLFERI</sequence>
<evidence type="ECO:0000256" key="10">
    <source>
        <dbReference type="ARBA" id="ARBA00022833"/>
    </source>
</evidence>
<dbReference type="PROSITE" id="PS50030">
    <property type="entry name" value="UBA"/>
    <property type="match status" value="2"/>
</dbReference>
<dbReference type="EC" id="3.4.19.12" evidence="11 15"/>
<feature type="active site" description="Nucleophile" evidence="12">
    <location>
        <position position="340"/>
    </location>
</feature>
<dbReference type="CDD" id="cd14385">
    <property type="entry name" value="UBA1_spUBP14_like"/>
    <property type="match status" value="1"/>
</dbReference>